<sequence>MCDSLFGVDVSSAVRTAACGLKALYAAHSRSISRFSAVAAVLAATVAYGGLESARADQGVARARGTPRADAPVAGERRDPSRLDSPPIFGWATLEIRSTPLDARWRGASVERLGRGPWSQVLDQARMLGRDQQIALVNSWVNHRVAYVDEASRRGDHWSLPSETLLRGRGDCEDYALAKRAMLLALGVDARSLFLVVVRDLVRRRDHAILVVPGDRGAVILDNASNRILSATDAAGYRPIFSFADTRKWIHGKPAERSTPLAARQSLSLPSAARD</sequence>
<feature type="region of interest" description="Disordered" evidence="1">
    <location>
        <begin position="59"/>
        <end position="84"/>
    </location>
</feature>
<keyword evidence="3" id="KW-1185">Reference proteome</keyword>
<organism evidence="2 3">
    <name type="scientific">Sphingomonas cavernae</name>
    <dbReference type="NCBI Taxonomy" id="2320861"/>
    <lineage>
        <taxon>Bacteria</taxon>
        <taxon>Pseudomonadati</taxon>
        <taxon>Pseudomonadota</taxon>
        <taxon>Alphaproteobacteria</taxon>
        <taxon>Sphingomonadales</taxon>
        <taxon>Sphingomonadaceae</taxon>
        <taxon>Sphingomonas</taxon>
    </lineage>
</organism>
<evidence type="ECO:0000313" key="2">
    <source>
        <dbReference type="EMBL" id="RJF90290.1"/>
    </source>
</evidence>
<accession>A0A418WJV2</accession>
<dbReference type="Gene3D" id="3.10.620.30">
    <property type="match status" value="1"/>
</dbReference>
<reference evidence="2 3" key="1">
    <citation type="submission" date="2018-09" db="EMBL/GenBank/DDBJ databases">
        <authorList>
            <person name="Zhu H."/>
        </authorList>
    </citation>
    <scope>NUCLEOTIDE SEQUENCE [LARGE SCALE GENOMIC DNA]</scope>
    <source>
        <strain evidence="2 3">K2R01-6</strain>
    </source>
</reference>
<dbReference type="EMBL" id="QYUM01000003">
    <property type="protein sequence ID" value="RJF90290.1"/>
    <property type="molecule type" value="Genomic_DNA"/>
</dbReference>
<dbReference type="OrthoDB" id="5401788at2"/>
<dbReference type="InterPro" id="IPR010319">
    <property type="entry name" value="Transglutaminase-like_Cys_pept"/>
</dbReference>
<proteinExistence type="predicted"/>
<evidence type="ECO:0000256" key="1">
    <source>
        <dbReference type="SAM" id="MobiDB-lite"/>
    </source>
</evidence>
<gene>
    <name evidence="2" type="ORF">D3876_08445</name>
</gene>
<dbReference type="SUPFAM" id="SSF54001">
    <property type="entry name" value="Cysteine proteinases"/>
    <property type="match status" value="1"/>
</dbReference>
<comment type="caution">
    <text evidence="2">The sequence shown here is derived from an EMBL/GenBank/DDBJ whole genome shotgun (WGS) entry which is preliminary data.</text>
</comment>
<evidence type="ECO:0008006" key="4">
    <source>
        <dbReference type="Google" id="ProtNLM"/>
    </source>
</evidence>
<dbReference type="Proteomes" id="UP000286100">
    <property type="component" value="Unassembled WGS sequence"/>
</dbReference>
<name>A0A418WJV2_9SPHN</name>
<dbReference type="AlphaFoldDB" id="A0A418WJV2"/>
<dbReference type="Pfam" id="PF06035">
    <property type="entry name" value="Peptidase_C93"/>
    <property type="match status" value="1"/>
</dbReference>
<dbReference type="InterPro" id="IPR038765">
    <property type="entry name" value="Papain-like_cys_pep_sf"/>
</dbReference>
<feature type="region of interest" description="Disordered" evidence="1">
    <location>
        <begin position="255"/>
        <end position="275"/>
    </location>
</feature>
<dbReference type="PANTHER" id="PTHR39327:SF1">
    <property type="entry name" value="BLR5470 PROTEIN"/>
    <property type="match status" value="1"/>
</dbReference>
<dbReference type="PANTHER" id="PTHR39327">
    <property type="match status" value="1"/>
</dbReference>
<evidence type="ECO:0000313" key="3">
    <source>
        <dbReference type="Proteomes" id="UP000286100"/>
    </source>
</evidence>
<protein>
    <recommendedName>
        <fullName evidence="4">Transglutaminase</fullName>
    </recommendedName>
</protein>